<dbReference type="Pfam" id="PF10545">
    <property type="entry name" value="MADF_DNA_bdg"/>
    <property type="match status" value="1"/>
</dbReference>
<protein>
    <submittedName>
        <fullName evidence="3">MADF domain-containing protein</fullName>
    </submittedName>
</protein>
<evidence type="ECO:0000259" key="1">
    <source>
        <dbReference type="PROSITE" id="PS51029"/>
    </source>
</evidence>
<dbReference type="Proteomes" id="UP000887540">
    <property type="component" value="Unplaced"/>
</dbReference>
<feature type="domain" description="MADF" evidence="1">
    <location>
        <begin position="1"/>
        <end position="71"/>
    </location>
</feature>
<evidence type="ECO:0000313" key="2">
    <source>
        <dbReference type="Proteomes" id="UP000887540"/>
    </source>
</evidence>
<dbReference type="PROSITE" id="PS51029">
    <property type="entry name" value="MADF"/>
    <property type="match status" value="1"/>
</dbReference>
<accession>A0A914EDF8</accession>
<sequence>MKVFENWEAIAELLSGGKRIITVDAVKKKWSNLHDSYRIKRAQTGRGNDNEETPTNWPFFQPMLFLEDIQTFSTSSERAINMHPEQAMNRENAFLALI</sequence>
<dbReference type="InterPro" id="IPR006578">
    <property type="entry name" value="MADF-dom"/>
</dbReference>
<dbReference type="WBParaSite" id="ACRNAN_scaffold704.g7198.t1">
    <property type="protein sequence ID" value="ACRNAN_scaffold704.g7198.t1"/>
    <property type="gene ID" value="ACRNAN_scaffold704.g7198"/>
</dbReference>
<dbReference type="AlphaFoldDB" id="A0A914EDF8"/>
<proteinExistence type="predicted"/>
<reference evidence="3" key="1">
    <citation type="submission" date="2022-11" db="UniProtKB">
        <authorList>
            <consortium name="WormBaseParasite"/>
        </authorList>
    </citation>
    <scope>IDENTIFICATION</scope>
</reference>
<organism evidence="2 3">
    <name type="scientific">Acrobeloides nanus</name>
    <dbReference type="NCBI Taxonomy" id="290746"/>
    <lineage>
        <taxon>Eukaryota</taxon>
        <taxon>Metazoa</taxon>
        <taxon>Ecdysozoa</taxon>
        <taxon>Nematoda</taxon>
        <taxon>Chromadorea</taxon>
        <taxon>Rhabditida</taxon>
        <taxon>Tylenchina</taxon>
        <taxon>Cephalobomorpha</taxon>
        <taxon>Cephaloboidea</taxon>
        <taxon>Cephalobidae</taxon>
        <taxon>Acrobeloides</taxon>
    </lineage>
</organism>
<evidence type="ECO:0000313" key="3">
    <source>
        <dbReference type="WBParaSite" id="ACRNAN_scaffold704.g7198.t1"/>
    </source>
</evidence>
<keyword evidence="2" id="KW-1185">Reference proteome</keyword>
<name>A0A914EDF8_9BILA</name>